<dbReference type="PROSITE" id="PS50012">
    <property type="entry name" value="RCC1_3"/>
    <property type="match status" value="6"/>
</dbReference>
<dbReference type="InParanoid" id="L2GUC2"/>
<dbReference type="OrthoDB" id="61110at2759"/>
<dbReference type="STRING" id="948595.L2GUC2"/>
<dbReference type="InterPro" id="IPR058923">
    <property type="entry name" value="RCC1-like_dom"/>
</dbReference>
<dbReference type="SUPFAM" id="SSF50985">
    <property type="entry name" value="RCC1/BLIP-II"/>
    <property type="match status" value="1"/>
</dbReference>
<feature type="repeat" description="RCC1" evidence="3">
    <location>
        <begin position="211"/>
        <end position="259"/>
    </location>
</feature>
<dbReference type="PANTHER" id="PTHR45982:SF1">
    <property type="entry name" value="REGULATOR OF CHROMOSOME CONDENSATION"/>
    <property type="match status" value="1"/>
</dbReference>
<feature type="repeat" description="RCC1" evidence="3">
    <location>
        <begin position="152"/>
        <end position="210"/>
    </location>
</feature>
<evidence type="ECO:0000313" key="6">
    <source>
        <dbReference type="Proteomes" id="UP000011081"/>
    </source>
</evidence>
<feature type="repeat" description="RCC1" evidence="3">
    <location>
        <begin position="101"/>
        <end position="152"/>
    </location>
</feature>
<keyword evidence="1" id="KW-0344">Guanine-nucleotide releasing factor</keyword>
<dbReference type="Pfam" id="PF25390">
    <property type="entry name" value="WD40_RLD"/>
    <property type="match status" value="1"/>
</dbReference>
<dbReference type="EMBL" id="GL877428">
    <property type="protein sequence ID" value="ELA46942.1"/>
    <property type="molecule type" value="Genomic_DNA"/>
</dbReference>
<feature type="repeat" description="RCC1" evidence="3">
    <location>
        <begin position="53"/>
        <end position="100"/>
    </location>
</feature>
<dbReference type="Gene3D" id="2.130.10.30">
    <property type="entry name" value="Regulator of chromosome condensation 1/beta-lactamase-inhibitor protein II"/>
    <property type="match status" value="1"/>
</dbReference>
<dbReference type="Proteomes" id="UP000011081">
    <property type="component" value="Unassembled WGS sequence"/>
</dbReference>
<reference evidence="6" key="1">
    <citation type="submission" date="2011-03" db="EMBL/GenBank/DDBJ databases">
        <title>The genome sequence of Vavraia culicis strain floridensis.</title>
        <authorList>
            <consortium name="The Broad Institute Genome Sequencing Platform"/>
            <person name="Cuomo C."/>
            <person name="Becnel J."/>
            <person name="Sanscrainte N."/>
            <person name="Young S.K."/>
            <person name="Zeng Q."/>
            <person name="Gargeya S."/>
            <person name="Fitzgerald M."/>
            <person name="Haas B."/>
            <person name="Abouelleil A."/>
            <person name="Alvarado L."/>
            <person name="Arachchi H.M."/>
            <person name="Berlin A."/>
            <person name="Chapman S.B."/>
            <person name="Gearin G."/>
            <person name="Goldberg J."/>
            <person name="Griggs A."/>
            <person name="Gujja S."/>
            <person name="Hansen M."/>
            <person name="Heiman D."/>
            <person name="Howarth C."/>
            <person name="Larimer J."/>
            <person name="Lui A."/>
            <person name="MacDonald P.J.P."/>
            <person name="McCowen C."/>
            <person name="Montmayeur A."/>
            <person name="Murphy C."/>
            <person name="Neiman D."/>
            <person name="Pearson M."/>
            <person name="Priest M."/>
            <person name="Roberts A."/>
            <person name="Saif S."/>
            <person name="Shea T."/>
            <person name="Sisk P."/>
            <person name="Stolte C."/>
            <person name="Sykes S."/>
            <person name="Wortman J."/>
            <person name="Nusbaum C."/>
            <person name="Birren B."/>
        </authorList>
    </citation>
    <scope>NUCLEOTIDE SEQUENCE [LARGE SCALE GENOMIC DNA]</scope>
    <source>
        <strain evidence="6">floridensis</strain>
    </source>
</reference>
<evidence type="ECO:0000256" key="1">
    <source>
        <dbReference type="ARBA" id="ARBA00022658"/>
    </source>
</evidence>
<feature type="repeat" description="RCC1" evidence="3">
    <location>
        <begin position="1"/>
        <end position="53"/>
    </location>
</feature>
<feature type="domain" description="RCC1-like" evidence="4">
    <location>
        <begin position="3"/>
        <end position="353"/>
    </location>
</feature>
<evidence type="ECO:0000256" key="3">
    <source>
        <dbReference type="PROSITE-ProRule" id="PRU00235"/>
    </source>
</evidence>
<dbReference type="PRINTS" id="PR00633">
    <property type="entry name" value="RCCNDNSATION"/>
</dbReference>
<dbReference type="OMA" id="IFVWGTG"/>
<dbReference type="GO" id="GO:0005085">
    <property type="term" value="F:guanyl-nucleotide exchange factor activity"/>
    <property type="evidence" value="ECO:0007669"/>
    <property type="project" value="TreeGrafter"/>
</dbReference>
<proteinExistence type="predicted"/>
<dbReference type="PANTHER" id="PTHR45982">
    <property type="entry name" value="REGULATOR OF CHROMOSOME CONDENSATION"/>
    <property type="match status" value="1"/>
</dbReference>
<gene>
    <name evidence="5" type="ORF">VCUG_01561</name>
</gene>
<keyword evidence="2" id="KW-0677">Repeat</keyword>
<dbReference type="InterPro" id="IPR000408">
    <property type="entry name" value="Reg_chr_condens"/>
</dbReference>
<dbReference type="FunCoup" id="L2GUC2">
    <property type="interactions" value="270"/>
</dbReference>
<organism evidence="5 6">
    <name type="scientific">Vavraia culicis (isolate floridensis)</name>
    <name type="common">Microsporidian parasite</name>
    <dbReference type="NCBI Taxonomy" id="948595"/>
    <lineage>
        <taxon>Eukaryota</taxon>
        <taxon>Fungi</taxon>
        <taxon>Fungi incertae sedis</taxon>
        <taxon>Microsporidia</taxon>
        <taxon>Pleistophoridae</taxon>
        <taxon>Vavraia</taxon>
    </lineage>
</organism>
<evidence type="ECO:0000256" key="2">
    <source>
        <dbReference type="ARBA" id="ARBA00022737"/>
    </source>
</evidence>
<dbReference type="InterPro" id="IPR051553">
    <property type="entry name" value="Ran_GTPase-activating"/>
</dbReference>
<dbReference type="RefSeq" id="XP_008074579.1">
    <property type="nucleotide sequence ID" value="XM_008076388.1"/>
</dbReference>
<evidence type="ECO:0000313" key="5">
    <source>
        <dbReference type="EMBL" id="ELA46942.1"/>
    </source>
</evidence>
<dbReference type="HOGENOM" id="CLU_005210_6_2_1"/>
<dbReference type="GeneID" id="19879437"/>
<dbReference type="GO" id="GO:0005737">
    <property type="term" value="C:cytoplasm"/>
    <property type="evidence" value="ECO:0007669"/>
    <property type="project" value="TreeGrafter"/>
</dbReference>
<protein>
    <recommendedName>
        <fullName evidence="4">RCC1-like domain-containing protein</fullName>
    </recommendedName>
</protein>
<feature type="repeat" description="RCC1" evidence="3">
    <location>
        <begin position="308"/>
        <end position="356"/>
    </location>
</feature>
<accession>L2GUC2</accession>
<dbReference type="VEuPathDB" id="MicrosporidiaDB:VCUG_01561"/>
<dbReference type="AlphaFoldDB" id="L2GUC2"/>
<evidence type="ECO:0000259" key="4">
    <source>
        <dbReference type="Pfam" id="PF25390"/>
    </source>
</evidence>
<name>L2GUC2_VAVCU</name>
<keyword evidence="6" id="KW-1185">Reference proteome</keyword>
<dbReference type="InterPro" id="IPR009091">
    <property type="entry name" value="RCC1/BLIP-II"/>
</dbReference>
<sequence>MAVYTFGSNLLSQLGTGEEPGHSSKPLELALFSEMKVDKVCCGSLHTLILSEGIIYSFGCNDEFALGRDGDENVPLRIEVPEPVIHIGAGQSSSFCVGKSGKLYGWGTFRDKSGVIGFRANKKFQKAPVVLHRGPVKLLAVGSNHILYSVRGEVYALGANEFGEKGVYKRRRMGRSSELGPVLVANRRSRYSKCSKMFCGTSTSFMVSEKGEAFAFGQNGNGQLGLGDKMSGISKRTVPLEHIHGISGGEVHTLFTTKDKKLYAAGHNMFGQLGTKDNADRDSLTHIDLANVRMARTKGFFSVAYTDDGMYSWGFNSHGECGYAGQDSNAPKKMEIDFEEIVSFDVGHDFCVVVTK</sequence>